<proteinExistence type="predicted"/>
<sequence>MKAAKLGATPGINYIELADIQDPGQPAYGEIRVRIISNSLNYHDINVANGVLPSNPGRLLMSDGAGVVEEVGEGVTDFNLGDNVVSLFFPDWSDGEAPLAGFSRTPGDGLDGYATSHVVRPASWFTHAPEGWTHTETATLPTAALTAWRALVVNGQIKAGDDVLILGTGGVSIFALQFALMAGARVWATTSSDEKAKWLLKQGVAGVVNYRSEPEWGKKILEMTGGRGVDHVVEIGGPGTFPQSIAAARIGGHITLVGVFTGTYGEIPTGTIMGKQLSIKGVIVGSRTHQIDMIRALNASNIRPIIDKVFPLEDITAAFEYQVSGHHIGKICLTTD</sequence>
<dbReference type="InterPro" id="IPR052711">
    <property type="entry name" value="Zinc_ADH-like"/>
</dbReference>
<evidence type="ECO:0000313" key="2">
    <source>
        <dbReference type="EMBL" id="RDK95569.1"/>
    </source>
</evidence>
<keyword evidence="3" id="KW-1185">Reference proteome</keyword>
<evidence type="ECO:0000259" key="1">
    <source>
        <dbReference type="SMART" id="SM00829"/>
    </source>
</evidence>
<dbReference type="CDD" id="cd08276">
    <property type="entry name" value="MDR7"/>
    <property type="match status" value="1"/>
</dbReference>
<dbReference type="AlphaFoldDB" id="A0A370R0X8"/>
<dbReference type="PANTHER" id="PTHR45033:SF2">
    <property type="entry name" value="ZINC-TYPE ALCOHOL DEHYDROGENASE-LIKE PROTEIN C1773.06C"/>
    <property type="match status" value="1"/>
</dbReference>
<dbReference type="SUPFAM" id="SSF50129">
    <property type="entry name" value="GroES-like"/>
    <property type="match status" value="1"/>
</dbReference>
<feature type="domain" description="Enoyl reductase (ER)" evidence="1">
    <location>
        <begin position="7"/>
        <end position="333"/>
    </location>
</feature>
<dbReference type="SUPFAM" id="SSF51735">
    <property type="entry name" value="NAD(P)-binding Rossmann-fold domains"/>
    <property type="match status" value="1"/>
</dbReference>
<dbReference type="Pfam" id="PF00107">
    <property type="entry name" value="ADH_zinc_N"/>
    <property type="match status" value="1"/>
</dbReference>
<protein>
    <submittedName>
        <fullName evidence="2">NADPH:quinone reductase-like Zn-dependent oxidoreductase</fullName>
    </submittedName>
</protein>
<dbReference type="InterPro" id="IPR020843">
    <property type="entry name" value="ER"/>
</dbReference>
<dbReference type="Gene3D" id="3.90.180.10">
    <property type="entry name" value="Medium-chain alcohol dehydrogenases, catalytic domain"/>
    <property type="match status" value="1"/>
</dbReference>
<organism evidence="2 3">
    <name type="scientific">Enterobacillus tribolii</name>
    <dbReference type="NCBI Taxonomy" id="1487935"/>
    <lineage>
        <taxon>Bacteria</taxon>
        <taxon>Pseudomonadati</taxon>
        <taxon>Pseudomonadota</taxon>
        <taxon>Gammaproteobacteria</taxon>
        <taxon>Enterobacterales</taxon>
        <taxon>Hafniaceae</taxon>
        <taxon>Enterobacillus</taxon>
    </lineage>
</organism>
<dbReference type="InterPro" id="IPR013149">
    <property type="entry name" value="ADH-like_C"/>
</dbReference>
<dbReference type="Proteomes" id="UP000254848">
    <property type="component" value="Unassembled WGS sequence"/>
</dbReference>
<comment type="caution">
    <text evidence="2">The sequence shown here is derived from an EMBL/GenBank/DDBJ whole genome shotgun (WGS) entry which is preliminary data.</text>
</comment>
<dbReference type="Gene3D" id="3.40.50.720">
    <property type="entry name" value="NAD(P)-binding Rossmann-like Domain"/>
    <property type="match status" value="1"/>
</dbReference>
<evidence type="ECO:0000313" key="3">
    <source>
        <dbReference type="Proteomes" id="UP000254848"/>
    </source>
</evidence>
<dbReference type="InterPro" id="IPR036291">
    <property type="entry name" value="NAD(P)-bd_dom_sf"/>
</dbReference>
<gene>
    <name evidence="2" type="ORF">C8D90_10240</name>
</gene>
<dbReference type="GO" id="GO:0016491">
    <property type="term" value="F:oxidoreductase activity"/>
    <property type="evidence" value="ECO:0007669"/>
    <property type="project" value="InterPro"/>
</dbReference>
<dbReference type="EMBL" id="QRAP01000002">
    <property type="protein sequence ID" value="RDK95569.1"/>
    <property type="molecule type" value="Genomic_DNA"/>
</dbReference>
<name>A0A370R0X8_9GAMM</name>
<reference evidence="2 3" key="1">
    <citation type="submission" date="2018-07" db="EMBL/GenBank/DDBJ databases">
        <title>Genomic Encyclopedia of Type Strains, Phase IV (KMG-IV): sequencing the most valuable type-strain genomes for metagenomic binning, comparative biology and taxonomic classification.</title>
        <authorList>
            <person name="Goeker M."/>
        </authorList>
    </citation>
    <scope>NUCLEOTIDE SEQUENCE [LARGE SCALE GENOMIC DNA]</scope>
    <source>
        <strain evidence="2 3">DSM 103736</strain>
    </source>
</reference>
<dbReference type="OrthoDB" id="9787435at2"/>
<dbReference type="SMART" id="SM00829">
    <property type="entry name" value="PKS_ER"/>
    <property type="match status" value="1"/>
</dbReference>
<dbReference type="InterPro" id="IPR011032">
    <property type="entry name" value="GroES-like_sf"/>
</dbReference>
<accession>A0A370R0X8</accession>
<dbReference type="InterPro" id="IPR013154">
    <property type="entry name" value="ADH-like_N"/>
</dbReference>
<dbReference type="RefSeq" id="WP_115457320.1">
    <property type="nucleotide sequence ID" value="NZ_QRAP01000002.1"/>
</dbReference>
<dbReference type="PANTHER" id="PTHR45033">
    <property type="match status" value="1"/>
</dbReference>
<dbReference type="Pfam" id="PF08240">
    <property type="entry name" value="ADH_N"/>
    <property type="match status" value="1"/>
</dbReference>